<dbReference type="GO" id="GO:0008483">
    <property type="term" value="F:transaminase activity"/>
    <property type="evidence" value="ECO:0007669"/>
    <property type="project" value="UniProtKB-KW"/>
</dbReference>
<dbReference type="InterPro" id="IPR015421">
    <property type="entry name" value="PyrdxlP-dep_Trfase_major"/>
</dbReference>
<dbReference type="EMBL" id="DRTT01000159">
    <property type="protein sequence ID" value="HHF98984.1"/>
    <property type="molecule type" value="Genomic_DNA"/>
</dbReference>
<dbReference type="InterPro" id="IPR015424">
    <property type="entry name" value="PyrdxlP-dep_Trfase"/>
</dbReference>
<keyword evidence="3" id="KW-0032">Aminotransferase</keyword>
<dbReference type="CDD" id="cd00616">
    <property type="entry name" value="AHBA_syn"/>
    <property type="match status" value="1"/>
</dbReference>
<evidence type="ECO:0000256" key="2">
    <source>
        <dbReference type="ARBA" id="ARBA00037999"/>
    </source>
</evidence>
<accession>A0A7V5M0Q0</accession>
<proteinExistence type="inferred from homology"/>
<protein>
    <submittedName>
        <fullName evidence="3">DegT/DnrJ/EryC1/StrS family aminotransferase</fullName>
    </submittedName>
</protein>
<keyword evidence="1" id="KW-0663">Pyridoxal phosphate</keyword>
<dbReference type="AlphaFoldDB" id="A0A7V5M0Q0"/>
<dbReference type="GO" id="GO:0000271">
    <property type="term" value="P:polysaccharide biosynthetic process"/>
    <property type="evidence" value="ECO:0007669"/>
    <property type="project" value="TreeGrafter"/>
</dbReference>
<dbReference type="PANTHER" id="PTHR30244">
    <property type="entry name" value="TRANSAMINASE"/>
    <property type="match status" value="1"/>
</dbReference>
<comment type="similarity">
    <text evidence="2">Belongs to the DegT/DnrJ/EryC1 family.</text>
</comment>
<dbReference type="GO" id="GO:0030170">
    <property type="term" value="F:pyridoxal phosphate binding"/>
    <property type="evidence" value="ECO:0007669"/>
    <property type="project" value="TreeGrafter"/>
</dbReference>
<dbReference type="SUPFAM" id="SSF53383">
    <property type="entry name" value="PLP-dependent transferases"/>
    <property type="match status" value="1"/>
</dbReference>
<comment type="caution">
    <text evidence="3">The sequence shown here is derived from an EMBL/GenBank/DDBJ whole genome shotgun (WGS) entry which is preliminary data.</text>
</comment>
<sequence>MKMQIPLLDLKRQYRQIQDEVKEVVGEVLKSGQYILGPNVEALEEEVARYCGVDYAVGVASGTDALRLALLSLGIGKGDEVITTPFTFIATAQAITQVGATPVFVDIEEDTFNIDVGKIEEAITSRTRAILPVHLFGHSVDMKGILEVARKYDLFVIEDAAQAFGTECNIDREGSSLWKKAGSMGDVGCFSFFPTKNLGGFGDGGMVVTNNEEIAKKVRLLRVHGGSSRSYEYEMFGYNSRLDEIQAALLR</sequence>
<reference evidence="3" key="1">
    <citation type="journal article" date="2020" name="mSystems">
        <title>Genome- and Community-Level Interaction Insights into Carbon Utilization and Element Cycling Functions of Hydrothermarchaeota in Hydrothermal Sediment.</title>
        <authorList>
            <person name="Zhou Z."/>
            <person name="Liu Y."/>
            <person name="Xu W."/>
            <person name="Pan J."/>
            <person name="Luo Z.H."/>
            <person name="Li M."/>
        </authorList>
    </citation>
    <scope>NUCLEOTIDE SEQUENCE [LARGE SCALE GENOMIC DNA]</scope>
    <source>
        <strain evidence="3">HyVt-92</strain>
    </source>
</reference>
<dbReference type="Pfam" id="PF01041">
    <property type="entry name" value="DegT_DnrJ_EryC1"/>
    <property type="match status" value="1"/>
</dbReference>
<feature type="non-terminal residue" evidence="3">
    <location>
        <position position="251"/>
    </location>
</feature>
<keyword evidence="3" id="KW-0808">Transferase</keyword>
<dbReference type="PANTHER" id="PTHR30244:SF36">
    <property type="entry name" value="3-OXO-GLUCOSE-6-PHOSPHATE:GLUTAMATE AMINOTRANSFERASE"/>
    <property type="match status" value="1"/>
</dbReference>
<organism evidence="3">
    <name type="scientific">Aerophobetes bacterium</name>
    <dbReference type="NCBI Taxonomy" id="2030807"/>
    <lineage>
        <taxon>Bacteria</taxon>
        <taxon>Candidatus Aerophobota</taxon>
    </lineage>
</organism>
<evidence type="ECO:0000256" key="1">
    <source>
        <dbReference type="ARBA" id="ARBA00022898"/>
    </source>
</evidence>
<evidence type="ECO:0000313" key="3">
    <source>
        <dbReference type="EMBL" id="HHF98984.1"/>
    </source>
</evidence>
<gene>
    <name evidence="3" type="ORF">ENL39_05820</name>
</gene>
<dbReference type="InterPro" id="IPR000653">
    <property type="entry name" value="DegT/StrS_aminotransferase"/>
</dbReference>
<name>A0A7V5M0Q0_UNCAE</name>
<dbReference type="Gene3D" id="3.40.640.10">
    <property type="entry name" value="Type I PLP-dependent aspartate aminotransferase-like (Major domain)"/>
    <property type="match status" value="1"/>
</dbReference>
<dbReference type="Proteomes" id="UP000886070">
    <property type="component" value="Unassembled WGS sequence"/>
</dbReference>
<dbReference type="FunFam" id="3.40.640.10:FF:000089">
    <property type="entry name" value="Aminotransferase, DegT/DnrJ/EryC1/StrS family"/>
    <property type="match status" value="1"/>
</dbReference>